<organism evidence="2 3">
    <name type="scientific">Ideonella margarita</name>
    <dbReference type="NCBI Taxonomy" id="2984191"/>
    <lineage>
        <taxon>Bacteria</taxon>
        <taxon>Pseudomonadati</taxon>
        <taxon>Pseudomonadota</taxon>
        <taxon>Betaproteobacteria</taxon>
        <taxon>Burkholderiales</taxon>
        <taxon>Sphaerotilaceae</taxon>
        <taxon>Ideonella</taxon>
    </lineage>
</organism>
<accession>A0ABU9C195</accession>
<feature type="signal peptide" evidence="1">
    <location>
        <begin position="1"/>
        <end position="33"/>
    </location>
</feature>
<proteinExistence type="predicted"/>
<comment type="caution">
    <text evidence="2">The sequence shown here is derived from an EMBL/GenBank/DDBJ whole genome shotgun (WGS) entry which is preliminary data.</text>
</comment>
<protein>
    <submittedName>
        <fullName evidence="2">DUF2946 domain-containing protein</fullName>
    </submittedName>
</protein>
<sequence length="135" mass="14066">MFAMRRRLQRLSWVAFFAIFGLAFAPTISHAMAAAAGNSLYTEVCTPQGTRLVSLADGSEASGPEAPLSGAAGLHFDHCPLCGLGGQAPLPPSAPPTDALATPALSHAVPRLFLQAHRPLFAWAVAQPRAPPLNS</sequence>
<evidence type="ECO:0000313" key="3">
    <source>
        <dbReference type="Proteomes" id="UP001379945"/>
    </source>
</evidence>
<dbReference type="Proteomes" id="UP001379945">
    <property type="component" value="Unassembled WGS sequence"/>
</dbReference>
<keyword evidence="1" id="KW-0732">Signal</keyword>
<dbReference type="EMBL" id="JBBUTI010000003">
    <property type="protein sequence ID" value="MEK8045625.1"/>
    <property type="molecule type" value="Genomic_DNA"/>
</dbReference>
<dbReference type="Pfam" id="PF11162">
    <property type="entry name" value="DUF2946"/>
    <property type="match status" value="1"/>
</dbReference>
<feature type="chain" id="PRO_5046946063" evidence="1">
    <location>
        <begin position="34"/>
        <end position="135"/>
    </location>
</feature>
<name>A0ABU9C195_9BURK</name>
<gene>
    <name evidence="2" type="ORF">AACH00_04615</name>
</gene>
<evidence type="ECO:0000313" key="2">
    <source>
        <dbReference type="EMBL" id="MEK8045625.1"/>
    </source>
</evidence>
<reference evidence="2 3" key="1">
    <citation type="submission" date="2024-04" db="EMBL/GenBank/DDBJ databases">
        <title>Novel species of the genus Ideonella isolated from streams.</title>
        <authorList>
            <person name="Lu H."/>
        </authorList>
    </citation>
    <scope>NUCLEOTIDE SEQUENCE [LARGE SCALE GENOMIC DNA]</scope>
    <source>
        <strain evidence="2 3">LYT19W</strain>
    </source>
</reference>
<dbReference type="RefSeq" id="WP_341397911.1">
    <property type="nucleotide sequence ID" value="NZ_JBBUTI010000003.1"/>
</dbReference>
<dbReference type="InterPro" id="IPR021333">
    <property type="entry name" value="DUF2946"/>
</dbReference>
<keyword evidence="3" id="KW-1185">Reference proteome</keyword>
<evidence type="ECO:0000256" key="1">
    <source>
        <dbReference type="SAM" id="SignalP"/>
    </source>
</evidence>